<dbReference type="AlphaFoldDB" id="A0A6A5EG29"/>
<evidence type="ECO:0008006" key="4">
    <source>
        <dbReference type="Google" id="ProtNLM"/>
    </source>
</evidence>
<dbReference type="PANTHER" id="PTHR15907">
    <property type="entry name" value="DUF614 FAMILY PROTEIN-RELATED"/>
    <property type="match status" value="1"/>
</dbReference>
<comment type="caution">
    <text evidence="2">The sequence shown here is derived from an EMBL/GenBank/DDBJ whole genome shotgun (WGS) entry which is preliminary data.</text>
</comment>
<dbReference type="Pfam" id="PF04749">
    <property type="entry name" value="PLAC8"/>
    <property type="match status" value="1"/>
</dbReference>
<dbReference type="NCBIfam" id="TIGR01571">
    <property type="entry name" value="A_thal_Cys_rich"/>
    <property type="match status" value="1"/>
</dbReference>
<evidence type="ECO:0000313" key="2">
    <source>
        <dbReference type="EMBL" id="KAF1377838.1"/>
    </source>
</evidence>
<name>A0A6A5EG29_PERFL</name>
<comment type="similarity">
    <text evidence="1">Belongs to the cornifelin family.</text>
</comment>
<evidence type="ECO:0000313" key="3">
    <source>
        <dbReference type="Proteomes" id="UP000465112"/>
    </source>
</evidence>
<accession>A0A6A5EG29</accession>
<sequence>MLIFIVSSGPTVQGELRTKGFCSSEVPHTTLCSSPLFISFWVLPSSTTAVRVSPFKPYLRTDTVNTKHRQEYLCAIKQEIKSETILVTCFGYKDSRCHRFQSVVQEPLWSVSPSFNHLSIVLIMAVTNQPGSYAPSEFQTGLCDFCDDCGTCCYGLWCYVCLGCTIASDMNECCLCGLSSPIRSVYRTKYNIRGSLCNDFMTYLCCPVCATCQLKRDIDRRKEQGLF</sequence>
<dbReference type="Proteomes" id="UP000465112">
    <property type="component" value="Chromosome 17"/>
</dbReference>
<dbReference type="InterPro" id="IPR006461">
    <property type="entry name" value="PLAC_motif_containing"/>
</dbReference>
<organism evidence="2 3">
    <name type="scientific">Perca fluviatilis</name>
    <name type="common">European perch</name>
    <dbReference type="NCBI Taxonomy" id="8168"/>
    <lineage>
        <taxon>Eukaryota</taxon>
        <taxon>Metazoa</taxon>
        <taxon>Chordata</taxon>
        <taxon>Craniata</taxon>
        <taxon>Vertebrata</taxon>
        <taxon>Euteleostomi</taxon>
        <taxon>Actinopterygii</taxon>
        <taxon>Neopterygii</taxon>
        <taxon>Teleostei</taxon>
        <taxon>Neoteleostei</taxon>
        <taxon>Acanthomorphata</taxon>
        <taxon>Eupercaria</taxon>
        <taxon>Perciformes</taxon>
        <taxon>Percoidei</taxon>
        <taxon>Percidae</taxon>
        <taxon>Percinae</taxon>
        <taxon>Perca</taxon>
    </lineage>
</organism>
<keyword evidence="3" id="KW-1185">Reference proteome</keyword>
<proteinExistence type="inferred from homology"/>
<protein>
    <recommendedName>
        <fullName evidence="4">Placenta-specific 8</fullName>
    </recommendedName>
</protein>
<evidence type="ECO:0000256" key="1">
    <source>
        <dbReference type="ARBA" id="ARBA00009024"/>
    </source>
</evidence>
<reference evidence="2 3" key="1">
    <citation type="submission" date="2019-06" db="EMBL/GenBank/DDBJ databases">
        <title>A chromosome-scale genome assembly of the European perch, Perca fluviatilis.</title>
        <authorList>
            <person name="Roques C."/>
            <person name="Zahm M."/>
            <person name="Cabau C."/>
            <person name="Klopp C."/>
            <person name="Bouchez O."/>
            <person name="Donnadieu C."/>
            <person name="Kuhl H."/>
            <person name="Gislard M."/>
            <person name="Guendouz S."/>
            <person name="Journot L."/>
            <person name="Haffray P."/>
            <person name="Bestin A."/>
            <person name="Morvezen R."/>
            <person name="Feron R."/>
            <person name="Wen M."/>
            <person name="Jouanno E."/>
            <person name="Herpin A."/>
            <person name="Schartl M."/>
            <person name="Postlethwait J."/>
            <person name="Schaerlinger B."/>
            <person name="Chardard D."/>
            <person name="Lecocq T."/>
            <person name="Poncet C."/>
            <person name="Jaffrelo L."/>
            <person name="Lampietro C."/>
            <person name="Guiguen Y."/>
        </authorList>
    </citation>
    <scope>NUCLEOTIDE SEQUENCE [LARGE SCALE GENOMIC DNA]</scope>
    <source>
        <tissue evidence="2">Blood</tissue>
    </source>
</reference>
<dbReference type="EMBL" id="VHII01000017">
    <property type="protein sequence ID" value="KAF1377838.1"/>
    <property type="molecule type" value="Genomic_DNA"/>
</dbReference>
<gene>
    <name evidence="2" type="ORF">PFLUV_G00204890</name>
</gene>